<keyword evidence="4" id="KW-0804">Transcription</keyword>
<name>A0A5V4VWH9_SALER</name>
<dbReference type="InterPro" id="IPR036390">
    <property type="entry name" value="WH_DNA-bd_sf"/>
</dbReference>
<evidence type="ECO:0000256" key="2">
    <source>
        <dbReference type="ARBA" id="ARBA00023015"/>
    </source>
</evidence>
<comment type="caution">
    <text evidence="6">The sequence shown here is derived from an EMBL/GenBank/DDBJ whole genome shotgun (WGS) entry which is preliminary data.</text>
</comment>
<keyword evidence="2" id="KW-0805">Transcription regulation</keyword>
<dbReference type="AlphaFoldDB" id="A0A5V4VWH9"/>
<dbReference type="GO" id="GO:0005829">
    <property type="term" value="C:cytosol"/>
    <property type="evidence" value="ECO:0007669"/>
    <property type="project" value="TreeGrafter"/>
</dbReference>
<dbReference type="GO" id="GO:0003700">
    <property type="term" value="F:DNA-binding transcription factor activity"/>
    <property type="evidence" value="ECO:0007669"/>
    <property type="project" value="InterPro"/>
</dbReference>
<gene>
    <name evidence="6" type="ORF">CTP44_17905</name>
</gene>
<dbReference type="PROSITE" id="PS50931">
    <property type="entry name" value="HTH_LYSR"/>
    <property type="match status" value="1"/>
</dbReference>
<keyword evidence="3" id="KW-0238">DNA-binding</keyword>
<dbReference type="EMBL" id="AAHBUJ010000010">
    <property type="protein sequence ID" value="EBU3609522.1"/>
    <property type="molecule type" value="Genomic_DNA"/>
</dbReference>
<dbReference type="InterPro" id="IPR000847">
    <property type="entry name" value="LysR_HTH_N"/>
</dbReference>
<evidence type="ECO:0000256" key="1">
    <source>
        <dbReference type="ARBA" id="ARBA00009437"/>
    </source>
</evidence>
<dbReference type="FunFam" id="1.10.10.10:FF:000001">
    <property type="entry name" value="LysR family transcriptional regulator"/>
    <property type="match status" value="1"/>
</dbReference>
<dbReference type="InterPro" id="IPR050950">
    <property type="entry name" value="HTH-type_LysR_regulators"/>
</dbReference>
<evidence type="ECO:0000256" key="4">
    <source>
        <dbReference type="ARBA" id="ARBA00023163"/>
    </source>
</evidence>
<protein>
    <submittedName>
        <fullName evidence="6">LysR family transcriptional regulator</fullName>
    </submittedName>
</protein>
<evidence type="ECO:0000313" key="6">
    <source>
        <dbReference type="EMBL" id="EBU3609522.1"/>
    </source>
</evidence>
<dbReference type="InterPro" id="IPR036388">
    <property type="entry name" value="WH-like_DNA-bd_sf"/>
</dbReference>
<reference evidence="6" key="1">
    <citation type="submission" date="2018-07" db="EMBL/GenBank/DDBJ databases">
        <authorList>
            <consortium name="PulseNet: The National Subtyping Network for Foodborne Disease Surveillance"/>
            <person name="Tarr C.L."/>
            <person name="Trees E."/>
            <person name="Katz L.S."/>
            <person name="Carleton-Romer H.A."/>
            <person name="Stroika S."/>
            <person name="Kucerova Z."/>
            <person name="Roache K.F."/>
            <person name="Sabol A.L."/>
            <person name="Besser J."/>
            <person name="Gerner-Smidt P."/>
        </authorList>
    </citation>
    <scope>NUCLEOTIDE SEQUENCE</scope>
    <source>
        <strain evidence="6">PNUSAS027155</strain>
    </source>
</reference>
<sequence>MEIRQLEYFVSASLLGNLTRVAERHFVSQPNITIAIKKLETELGVTLFDRKKNKLVLTEEGMFFLQKIEPILIALKNSVAEMKDYRNENGGI</sequence>
<evidence type="ECO:0000256" key="3">
    <source>
        <dbReference type="ARBA" id="ARBA00023125"/>
    </source>
</evidence>
<comment type="similarity">
    <text evidence="1">Belongs to the LysR transcriptional regulatory family.</text>
</comment>
<dbReference type="SUPFAM" id="SSF46785">
    <property type="entry name" value="Winged helix' DNA-binding domain"/>
    <property type="match status" value="1"/>
</dbReference>
<dbReference type="Gene3D" id="1.10.10.10">
    <property type="entry name" value="Winged helix-like DNA-binding domain superfamily/Winged helix DNA-binding domain"/>
    <property type="match status" value="1"/>
</dbReference>
<dbReference type="PANTHER" id="PTHR30419">
    <property type="entry name" value="HTH-TYPE TRANSCRIPTIONAL REGULATOR YBHD"/>
    <property type="match status" value="1"/>
</dbReference>
<feature type="non-terminal residue" evidence="6">
    <location>
        <position position="92"/>
    </location>
</feature>
<dbReference type="Pfam" id="PF00126">
    <property type="entry name" value="HTH_1"/>
    <property type="match status" value="1"/>
</dbReference>
<organism evidence="6">
    <name type="scientific">Salmonella enterica</name>
    <name type="common">Salmonella choleraesuis</name>
    <dbReference type="NCBI Taxonomy" id="28901"/>
    <lineage>
        <taxon>Bacteria</taxon>
        <taxon>Pseudomonadati</taxon>
        <taxon>Pseudomonadota</taxon>
        <taxon>Gammaproteobacteria</taxon>
        <taxon>Enterobacterales</taxon>
        <taxon>Enterobacteriaceae</taxon>
        <taxon>Salmonella</taxon>
    </lineage>
</organism>
<accession>A0A5V4VWH9</accession>
<dbReference type="GO" id="GO:0003677">
    <property type="term" value="F:DNA binding"/>
    <property type="evidence" value="ECO:0007669"/>
    <property type="project" value="UniProtKB-KW"/>
</dbReference>
<evidence type="ECO:0000259" key="5">
    <source>
        <dbReference type="PROSITE" id="PS50931"/>
    </source>
</evidence>
<proteinExistence type="inferred from homology"/>
<dbReference type="PANTHER" id="PTHR30419:SF30">
    <property type="entry name" value="LYSR FAMILY TRANSCRIPTIONAL REGULATOR"/>
    <property type="match status" value="1"/>
</dbReference>
<dbReference type="PRINTS" id="PR00039">
    <property type="entry name" value="HTHLYSR"/>
</dbReference>
<feature type="domain" description="HTH lysR-type" evidence="5">
    <location>
        <begin position="1"/>
        <end position="58"/>
    </location>
</feature>